<dbReference type="EMBL" id="JBFDAA010000001">
    <property type="protein sequence ID" value="KAL1140748.1"/>
    <property type="molecule type" value="Genomic_DNA"/>
</dbReference>
<dbReference type="InterPro" id="IPR011009">
    <property type="entry name" value="Kinase-like_dom_sf"/>
</dbReference>
<dbReference type="Gene3D" id="3.90.1200.10">
    <property type="match status" value="1"/>
</dbReference>
<dbReference type="PANTHER" id="PTHR11012:SF56">
    <property type="entry name" value="CHK KINASE-LIKE DOMAIN-CONTAINING PROTEIN-RELATED"/>
    <property type="match status" value="1"/>
</dbReference>
<protein>
    <recommendedName>
        <fullName evidence="1">CHK kinase-like domain-containing protein</fullName>
    </recommendedName>
</protein>
<evidence type="ECO:0000259" key="1">
    <source>
        <dbReference type="SMART" id="SM00587"/>
    </source>
</evidence>
<reference evidence="2 3" key="1">
    <citation type="submission" date="2024-07" db="EMBL/GenBank/DDBJ databases">
        <title>Chromosome-level genome assembly of the water stick insect Ranatra chinensis (Heteroptera: Nepidae).</title>
        <authorList>
            <person name="Liu X."/>
        </authorList>
    </citation>
    <scope>NUCLEOTIDE SEQUENCE [LARGE SCALE GENOMIC DNA]</scope>
    <source>
        <strain evidence="2">Cailab_2021Rc</strain>
        <tissue evidence="2">Muscle</tissue>
    </source>
</reference>
<name>A0ABD0YXR1_9HEMI</name>
<keyword evidence="3" id="KW-1185">Reference proteome</keyword>
<feature type="domain" description="CHK kinase-like" evidence="1">
    <location>
        <begin position="104"/>
        <end position="298"/>
    </location>
</feature>
<organism evidence="2 3">
    <name type="scientific">Ranatra chinensis</name>
    <dbReference type="NCBI Taxonomy" id="642074"/>
    <lineage>
        <taxon>Eukaryota</taxon>
        <taxon>Metazoa</taxon>
        <taxon>Ecdysozoa</taxon>
        <taxon>Arthropoda</taxon>
        <taxon>Hexapoda</taxon>
        <taxon>Insecta</taxon>
        <taxon>Pterygota</taxon>
        <taxon>Neoptera</taxon>
        <taxon>Paraneoptera</taxon>
        <taxon>Hemiptera</taxon>
        <taxon>Heteroptera</taxon>
        <taxon>Panheteroptera</taxon>
        <taxon>Nepomorpha</taxon>
        <taxon>Nepidae</taxon>
        <taxon>Ranatrinae</taxon>
        <taxon>Ranatra</taxon>
    </lineage>
</organism>
<comment type="caution">
    <text evidence="2">The sequence shown here is derived from an EMBL/GenBank/DDBJ whole genome shotgun (WGS) entry which is preliminary data.</text>
</comment>
<dbReference type="Proteomes" id="UP001558652">
    <property type="component" value="Unassembled WGS sequence"/>
</dbReference>
<dbReference type="AlphaFoldDB" id="A0ABD0YXR1"/>
<sequence>MEKRVARVLRMEANKALGPGENYLSDIVRIKLDVVLGSGRTTRKSLIVKRKTENTFVVDTYNIFEHETQMYSEMLPQMEYLMDDFNDRRDYLWAEYYGATDDMIVFQDLKPEGFVLGDRHEGLDLEHSLMVMMSLARFHALGVALVSRGKLNAQRLPIHILARNDKITNKFYKGGVQTLAQTMYDTWGPKWKSTSQKLRSIGETLGDQIQELYKLDDSSFKVINHGDCWVNNMLFKYEPGTKRPEAMRFVDFQCCHYNSYGWDLIYFLYSSTQPSARHHHMAELLDAYHDTLTSSLGLYGCRQDNVPTREDMDREAERLQLVGLMVAATLAPITMADPKDAMEIGKMEDETVEVAQNQGMYLNERYKAAVQQDLEYFMNKGIL</sequence>
<dbReference type="InterPro" id="IPR004119">
    <property type="entry name" value="EcKL"/>
</dbReference>
<evidence type="ECO:0000313" key="2">
    <source>
        <dbReference type="EMBL" id="KAL1140748.1"/>
    </source>
</evidence>
<dbReference type="SUPFAM" id="SSF56112">
    <property type="entry name" value="Protein kinase-like (PK-like)"/>
    <property type="match status" value="1"/>
</dbReference>
<dbReference type="SMART" id="SM00587">
    <property type="entry name" value="CHK"/>
    <property type="match status" value="1"/>
</dbReference>
<gene>
    <name evidence="2" type="ORF">AAG570_000678</name>
</gene>
<dbReference type="Pfam" id="PF02958">
    <property type="entry name" value="EcKL"/>
    <property type="match status" value="1"/>
</dbReference>
<proteinExistence type="predicted"/>
<dbReference type="InterPro" id="IPR015897">
    <property type="entry name" value="CHK_kinase-like"/>
</dbReference>
<evidence type="ECO:0000313" key="3">
    <source>
        <dbReference type="Proteomes" id="UP001558652"/>
    </source>
</evidence>
<dbReference type="PANTHER" id="PTHR11012">
    <property type="entry name" value="PROTEIN KINASE-LIKE DOMAIN-CONTAINING"/>
    <property type="match status" value="1"/>
</dbReference>
<accession>A0ABD0YXR1</accession>